<sequence length="191" mass="21534">MFDGVFIAMFVLCFIIRAPLEVRNKKIGTVESRKGAMERFCLLLVFTGSTTMPLLYFLTPWFRFADYEVALSQGALGAALAVAGVFLFWKSHRDLGRQFSSTLELKEAHHLVCDGIYSRIRHPMYTALFVIATAQLLLIGNAVVAPAFLLAFSLLYFARIDHEEAMMLAHFGGDYAAYQARTNRLLPSLRR</sequence>
<evidence type="ECO:0000256" key="3">
    <source>
        <dbReference type="ARBA" id="ARBA00022989"/>
    </source>
</evidence>
<comment type="caution">
    <text evidence="6">The sequence shown here is derived from an EMBL/GenBank/DDBJ whole genome shotgun (WGS) entry which is preliminary data.</text>
</comment>
<keyword evidence="3 5" id="KW-1133">Transmembrane helix</keyword>
<dbReference type="GO" id="GO:0032259">
    <property type="term" value="P:methylation"/>
    <property type="evidence" value="ECO:0007669"/>
    <property type="project" value="UniProtKB-KW"/>
</dbReference>
<keyword evidence="7" id="KW-1185">Reference proteome</keyword>
<evidence type="ECO:0000313" key="6">
    <source>
        <dbReference type="EMBL" id="MCS0579968.1"/>
    </source>
</evidence>
<dbReference type="EC" id="2.1.1.100" evidence="6"/>
<feature type="transmembrane region" description="Helical" evidence="5">
    <location>
        <begin position="5"/>
        <end position="20"/>
    </location>
</feature>
<feature type="transmembrane region" description="Helical" evidence="5">
    <location>
        <begin position="40"/>
        <end position="58"/>
    </location>
</feature>
<keyword evidence="6" id="KW-0808">Transferase</keyword>
<keyword evidence="6" id="KW-0489">Methyltransferase</keyword>
<dbReference type="PANTHER" id="PTHR12714">
    <property type="entry name" value="PROTEIN-S ISOPRENYLCYSTEINE O-METHYLTRANSFERASE"/>
    <property type="match status" value="1"/>
</dbReference>
<keyword evidence="2 5" id="KW-0812">Transmembrane</keyword>
<dbReference type="InterPro" id="IPR007269">
    <property type="entry name" value="ICMT_MeTrfase"/>
</dbReference>
<protein>
    <submittedName>
        <fullName evidence="6">Protein-S-isoprenylcysteine O-methyltransferase</fullName>
        <ecNumber evidence="6">2.1.1.100</ecNumber>
    </submittedName>
</protein>
<dbReference type="Pfam" id="PF04140">
    <property type="entry name" value="ICMT"/>
    <property type="match status" value="1"/>
</dbReference>
<dbReference type="GO" id="GO:0004671">
    <property type="term" value="F:protein C-terminal S-isoprenylcysteine carboxyl O-methyltransferase activity"/>
    <property type="evidence" value="ECO:0007669"/>
    <property type="project" value="UniProtKB-EC"/>
</dbReference>
<evidence type="ECO:0000256" key="5">
    <source>
        <dbReference type="SAM" id="Phobius"/>
    </source>
</evidence>
<dbReference type="NCBIfam" id="NF040696">
    <property type="entry name" value="isopcys_mtase"/>
    <property type="match status" value="1"/>
</dbReference>
<evidence type="ECO:0000256" key="4">
    <source>
        <dbReference type="ARBA" id="ARBA00023136"/>
    </source>
</evidence>
<organism evidence="6 7">
    <name type="scientific">Massilia pinisoli</name>
    <dbReference type="NCBI Taxonomy" id="1772194"/>
    <lineage>
        <taxon>Bacteria</taxon>
        <taxon>Pseudomonadati</taxon>
        <taxon>Pseudomonadota</taxon>
        <taxon>Betaproteobacteria</taxon>
        <taxon>Burkholderiales</taxon>
        <taxon>Oxalobacteraceae</taxon>
        <taxon>Telluria group</taxon>
        <taxon>Massilia</taxon>
    </lineage>
</organism>
<reference evidence="6 7" key="1">
    <citation type="submission" date="2022-08" db="EMBL/GenBank/DDBJ databases">
        <title>Reclassification of Massilia species as members of the genera Telluria, Duganella, Pseudoduganella, Mokoshia gen. nov. and Zemynaea gen. nov. using orthogonal and non-orthogonal genome-based approaches.</title>
        <authorList>
            <person name="Bowman J.P."/>
        </authorList>
    </citation>
    <scope>NUCLEOTIDE SEQUENCE [LARGE SCALE GENOMIC DNA]</scope>
    <source>
        <strain evidence="6 7">JCM 31316</strain>
    </source>
</reference>
<accession>A0ABT1ZJ76</accession>
<evidence type="ECO:0000313" key="7">
    <source>
        <dbReference type="Proteomes" id="UP001204151"/>
    </source>
</evidence>
<dbReference type="Gene3D" id="1.20.120.1630">
    <property type="match status" value="1"/>
</dbReference>
<feature type="transmembrane region" description="Helical" evidence="5">
    <location>
        <begin position="70"/>
        <end position="89"/>
    </location>
</feature>
<evidence type="ECO:0000256" key="2">
    <source>
        <dbReference type="ARBA" id="ARBA00022692"/>
    </source>
</evidence>
<dbReference type="Proteomes" id="UP001204151">
    <property type="component" value="Unassembled WGS sequence"/>
</dbReference>
<dbReference type="InterPro" id="IPR054851">
    <property type="entry name" value="Isoprenylcys_mtase"/>
</dbReference>
<gene>
    <name evidence="6" type="ORF">NX784_00030</name>
</gene>
<dbReference type="PANTHER" id="PTHR12714:SF9">
    <property type="entry name" value="PROTEIN-S-ISOPRENYLCYSTEINE O-METHYLTRANSFERASE"/>
    <property type="match status" value="1"/>
</dbReference>
<dbReference type="EMBL" id="JANUGW010000001">
    <property type="protein sequence ID" value="MCS0579968.1"/>
    <property type="molecule type" value="Genomic_DNA"/>
</dbReference>
<name>A0ABT1ZJ76_9BURK</name>
<dbReference type="RefSeq" id="WP_258814620.1">
    <property type="nucleotide sequence ID" value="NZ_JANUGW010000001.1"/>
</dbReference>
<evidence type="ECO:0000256" key="1">
    <source>
        <dbReference type="ARBA" id="ARBA00004141"/>
    </source>
</evidence>
<proteinExistence type="predicted"/>
<comment type="subcellular location">
    <subcellularLocation>
        <location evidence="1">Membrane</location>
        <topology evidence="1">Multi-pass membrane protein</topology>
    </subcellularLocation>
</comment>
<feature type="transmembrane region" description="Helical" evidence="5">
    <location>
        <begin position="125"/>
        <end position="158"/>
    </location>
</feature>
<keyword evidence="4 5" id="KW-0472">Membrane</keyword>